<dbReference type="AlphaFoldDB" id="A0A6J7T0V4"/>
<name>A0A6J7T0V4_9ZZZZ</name>
<protein>
    <submittedName>
        <fullName evidence="1">Unannotated protein</fullName>
    </submittedName>
</protein>
<dbReference type="EMBL" id="CAFBQF010000014">
    <property type="protein sequence ID" value="CAB5046711.1"/>
    <property type="molecule type" value="Genomic_DNA"/>
</dbReference>
<accession>A0A6J7T0V4</accession>
<evidence type="ECO:0000313" key="1">
    <source>
        <dbReference type="EMBL" id="CAB5046711.1"/>
    </source>
</evidence>
<gene>
    <name evidence="1" type="ORF">UFOPK4295_00427</name>
</gene>
<organism evidence="1">
    <name type="scientific">freshwater metagenome</name>
    <dbReference type="NCBI Taxonomy" id="449393"/>
    <lineage>
        <taxon>unclassified sequences</taxon>
        <taxon>metagenomes</taxon>
        <taxon>ecological metagenomes</taxon>
    </lineage>
</organism>
<reference evidence="1" key="1">
    <citation type="submission" date="2020-05" db="EMBL/GenBank/DDBJ databases">
        <authorList>
            <person name="Chiriac C."/>
            <person name="Salcher M."/>
            <person name="Ghai R."/>
            <person name="Kavagutti S V."/>
        </authorList>
    </citation>
    <scope>NUCLEOTIDE SEQUENCE</scope>
</reference>
<proteinExistence type="predicted"/>
<sequence>MAVIAGNSVAEAAKTIVVGRQDLLLLLENPSALKVAQVLIEIGVPDSVVRAALSTLLRFSIEVAENDLDQLLSRGALDPKVPLESLQEMAGLHRGISAAQLALLAFGPKLWWTFSGVEIPWRPIGGTVGTSDELSKNSIGEDGKLLLLAVIGSGATFSELMTVSQEHLGALNFDGVIKPDVFAEPLAISYLPSGGAARKVTFLSFALRNLLIAKLEREGMPSEGEPILISWKQFAAAELEAAQVSTSLIKAGNDVNVALCRATGDFFRSWGMPGSRFQGSEITSEWEIVQGQKHMQSSDK</sequence>